<evidence type="ECO:0000256" key="3">
    <source>
        <dbReference type="ARBA" id="ARBA00022722"/>
    </source>
</evidence>
<evidence type="ECO:0000313" key="9">
    <source>
        <dbReference type="Proteomes" id="UP001299235"/>
    </source>
</evidence>
<dbReference type="NCBIfam" id="TIGR01280">
    <property type="entry name" value="xseB"/>
    <property type="match status" value="1"/>
</dbReference>
<comment type="catalytic activity">
    <reaction evidence="6">
        <text>Exonucleolytic cleavage in either 5'- to 3'- or 3'- to 5'-direction to yield nucleoside 5'-phosphates.</text>
        <dbReference type="EC" id="3.1.11.6"/>
    </reaction>
</comment>
<feature type="coiled-coil region" evidence="7">
    <location>
        <begin position="10"/>
        <end position="72"/>
    </location>
</feature>
<dbReference type="Gene3D" id="1.10.287.1040">
    <property type="entry name" value="Exonuclease VII, small subunit"/>
    <property type="match status" value="1"/>
</dbReference>
<comment type="subcellular location">
    <subcellularLocation>
        <location evidence="6">Cytoplasm</location>
    </subcellularLocation>
</comment>
<dbReference type="InterPro" id="IPR003761">
    <property type="entry name" value="Exonuc_VII_S"/>
</dbReference>
<evidence type="ECO:0000256" key="7">
    <source>
        <dbReference type="SAM" id="Coils"/>
    </source>
</evidence>
<dbReference type="SUPFAM" id="SSF116842">
    <property type="entry name" value="XseB-like"/>
    <property type="match status" value="1"/>
</dbReference>
<dbReference type="Proteomes" id="UP001299235">
    <property type="component" value="Unassembled WGS sequence"/>
</dbReference>
<keyword evidence="5 6" id="KW-0269">Exonuclease</keyword>
<evidence type="ECO:0000313" key="8">
    <source>
        <dbReference type="EMBL" id="MCC2148159.1"/>
    </source>
</evidence>
<evidence type="ECO:0000256" key="1">
    <source>
        <dbReference type="ARBA" id="ARBA00009998"/>
    </source>
</evidence>
<proteinExistence type="inferred from homology"/>
<keyword evidence="7" id="KW-0175">Coiled coil</keyword>
<name>A0ABS8EVC6_9FIRM</name>
<comment type="caution">
    <text evidence="8">The sequence shown here is derived from an EMBL/GenBank/DDBJ whole genome shotgun (WGS) entry which is preliminary data.</text>
</comment>
<evidence type="ECO:0000256" key="6">
    <source>
        <dbReference type="HAMAP-Rule" id="MF_00337"/>
    </source>
</evidence>
<sequence length="78" mass="9170">MAKQTESTEKKEEERTLEEAFLRLDEIIQKLEKKDTTLEDSFLGYQEGIELIKFCNQQIDTVEKKILVLNEEGEADEF</sequence>
<dbReference type="HAMAP" id="MF_00337">
    <property type="entry name" value="Exonuc_7_S"/>
    <property type="match status" value="1"/>
</dbReference>
<dbReference type="Pfam" id="PF02609">
    <property type="entry name" value="Exonuc_VII_S"/>
    <property type="match status" value="1"/>
</dbReference>
<dbReference type="PANTHER" id="PTHR34137">
    <property type="entry name" value="EXODEOXYRIBONUCLEASE 7 SMALL SUBUNIT"/>
    <property type="match status" value="1"/>
</dbReference>
<reference evidence="8 9" key="1">
    <citation type="submission" date="2021-10" db="EMBL/GenBank/DDBJ databases">
        <title>Anaerobic single-cell dispensing facilitates the cultivation of human gut bacteria.</title>
        <authorList>
            <person name="Afrizal A."/>
        </authorList>
    </citation>
    <scope>NUCLEOTIDE SEQUENCE [LARGE SCALE GENOMIC DNA]</scope>
    <source>
        <strain evidence="8 9">CLA-AA-H246</strain>
    </source>
</reference>
<keyword evidence="3 6" id="KW-0540">Nuclease</keyword>
<dbReference type="GO" id="GO:0008855">
    <property type="term" value="F:exodeoxyribonuclease VII activity"/>
    <property type="evidence" value="ECO:0007669"/>
    <property type="project" value="UniProtKB-EC"/>
</dbReference>
<comment type="similarity">
    <text evidence="1 6">Belongs to the XseB family.</text>
</comment>
<dbReference type="InterPro" id="IPR037004">
    <property type="entry name" value="Exonuc_VII_ssu_sf"/>
</dbReference>
<keyword evidence="4 6" id="KW-0378">Hydrolase</keyword>
<keyword evidence="2 6" id="KW-0963">Cytoplasm</keyword>
<protein>
    <recommendedName>
        <fullName evidence="6">Exodeoxyribonuclease 7 small subunit</fullName>
        <ecNumber evidence="6">3.1.11.6</ecNumber>
    </recommendedName>
    <alternativeName>
        <fullName evidence="6">Exodeoxyribonuclease VII small subunit</fullName>
        <shortName evidence="6">Exonuclease VII small subunit</shortName>
    </alternativeName>
</protein>
<dbReference type="PANTHER" id="PTHR34137:SF1">
    <property type="entry name" value="EXODEOXYRIBONUCLEASE 7 SMALL SUBUNIT"/>
    <property type="match status" value="1"/>
</dbReference>
<dbReference type="EMBL" id="JAJEQE010000005">
    <property type="protein sequence ID" value="MCC2148159.1"/>
    <property type="molecule type" value="Genomic_DNA"/>
</dbReference>
<dbReference type="RefSeq" id="WP_248834742.1">
    <property type="nucleotide sequence ID" value="NZ_JAJEQE010000005.1"/>
</dbReference>
<evidence type="ECO:0000256" key="2">
    <source>
        <dbReference type="ARBA" id="ARBA00022490"/>
    </source>
</evidence>
<accession>A0ABS8EVC6</accession>
<evidence type="ECO:0000256" key="4">
    <source>
        <dbReference type="ARBA" id="ARBA00022801"/>
    </source>
</evidence>
<dbReference type="PIRSF" id="PIRSF006488">
    <property type="entry name" value="Exonuc_VII_S"/>
    <property type="match status" value="1"/>
</dbReference>
<dbReference type="EC" id="3.1.11.6" evidence="6"/>
<organism evidence="8 9">
    <name type="scientific">Hominisplanchenecus faecis</name>
    <dbReference type="NCBI Taxonomy" id="2885351"/>
    <lineage>
        <taxon>Bacteria</taxon>
        <taxon>Bacillati</taxon>
        <taxon>Bacillota</taxon>
        <taxon>Clostridia</taxon>
        <taxon>Lachnospirales</taxon>
        <taxon>Lachnospiraceae</taxon>
        <taxon>Hominisplanchenecus</taxon>
    </lineage>
</organism>
<evidence type="ECO:0000256" key="5">
    <source>
        <dbReference type="ARBA" id="ARBA00022839"/>
    </source>
</evidence>
<gene>
    <name evidence="6 8" type="primary">xseB</name>
    <name evidence="8" type="ORF">LKD42_02655</name>
</gene>
<comment type="subunit">
    <text evidence="6">Heterooligomer composed of large and small subunits.</text>
</comment>
<keyword evidence="9" id="KW-1185">Reference proteome</keyword>
<comment type="function">
    <text evidence="6">Bidirectionally degrades single-stranded DNA into large acid-insoluble oligonucleotides, which are then degraded further into small acid-soluble oligonucleotides.</text>
</comment>